<protein>
    <submittedName>
        <fullName evidence="1">Uncharacterized protein</fullName>
    </submittedName>
</protein>
<comment type="caution">
    <text evidence="1">The sequence shown here is derived from an EMBL/GenBank/DDBJ whole genome shotgun (WGS) entry which is preliminary data.</text>
</comment>
<dbReference type="OrthoDB" id="1655637at2"/>
<name>A0A1U7NNY8_9FIRM</name>
<dbReference type="EMBL" id="MPKA01000054">
    <property type="protein sequence ID" value="OLU47195.1"/>
    <property type="molecule type" value="Genomic_DNA"/>
</dbReference>
<accession>A0A1U7NNY8</accession>
<dbReference type="GeneID" id="78275013"/>
<dbReference type="AlphaFoldDB" id="A0A1U7NNY8"/>
<gene>
    <name evidence="1" type="ORF">BO225_03500</name>
</gene>
<keyword evidence="2" id="KW-1185">Reference proteome</keyword>
<dbReference type="Proteomes" id="UP000186705">
    <property type="component" value="Unassembled WGS sequence"/>
</dbReference>
<organism evidence="1 2">
    <name type="scientific">Dubosiella newyorkensis</name>
    <dbReference type="NCBI Taxonomy" id="1862672"/>
    <lineage>
        <taxon>Bacteria</taxon>
        <taxon>Bacillati</taxon>
        <taxon>Bacillota</taxon>
        <taxon>Erysipelotrichia</taxon>
        <taxon>Erysipelotrichales</taxon>
        <taxon>Erysipelotrichaceae</taxon>
        <taxon>Dubosiella</taxon>
    </lineage>
</organism>
<proteinExistence type="predicted"/>
<evidence type="ECO:0000313" key="1">
    <source>
        <dbReference type="EMBL" id="OLU47195.1"/>
    </source>
</evidence>
<reference evidence="1 2" key="1">
    <citation type="submission" date="2016-11" db="EMBL/GenBank/DDBJ databases">
        <title>Description of two novel members of the family Erysipelotrichaceae: Ileibacterium lipovorans gen. nov., sp. nov. and Dubosiella newyorkensis, gen. nov., sp. nov.</title>
        <authorList>
            <person name="Cox L.M."/>
            <person name="Sohn J."/>
            <person name="Tyrrell K.L."/>
            <person name="Citron D.M."/>
            <person name="Lawson P.A."/>
            <person name="Patel N.B."/>
            <person name="Iizumi T."/>
            <person name="Perez-Perez G.I."/>
            <person name="Goldstein E.J."/>
            <person name="Blaser M.J."/>
        </authorList>
    </citation>
    <scope>NUCLEOTIDE SEQUENCE [LARGE SCALE GENOMIC DNA]</scope>
    <source>
        <strain evidence="1 2">NYU-BL-A4</strain>
    </source>
</reference>
<dbReference type="RefSeq" id="WP_076340901.1">
    <property type="nucleotide sequence ID" value="NZ_CAMNTW010000077.1"/>
</dbReference>
<evidence type="ECO:0000313" key="2">
    <source>
        <dbReference type="Proteomes" id="UP000186705"/>
    </source>
</evidence>
<sequence>MSSPAQIRASNKYNKTHTILKGIRFNKNTEKEMIEWLENRQFSPYVKQLIQADMEAHKKQNQDYKESRE</sequence>